<feature type="active site" description="Nucleophile" evidence="4">
    <location>
        <position position="106"/>
    </location>
</feature>
<dbReference type="EMBL" id="JAGPUO010000001">
    <property type="protein sequence ID" value="KAG5665784.1"/>
    <property type="molecule type" value="Genomic_DNA"/>
</dbReference>
<evidence type="ECO:0000256" key="5">
    <source>
        <dbReference type="PIRSR" id="PIRSR006278-2"/>
    </source>
</evidence>
<sequence length="362" mass="38776">PLHQKHFRISTKSTFPLTTDIIMVNLPAPFSDIPRVQLLFDRPTDIEPLSRLTKTLDGGAKLWIAREDRNSGLAFAGNKVRKLEYVLADALAQGADTLVTTGGVQSNHMCQTSAAAAKLGLKVALYPADRVASDHAEYKYLGNVQANGILGAETFPLDTSKESVIKTLKERGQKPYSIPPGASTHPLGGLGYARWVFQLLEQEAKLGVTFDAIALVAGSCSTIGGILAGLKLAQKQGVPGSKKRLIGFSVLHLSKEQVVTMVLDIAKNAASRIGASPDDITTDDFEINTSFIGEGYGQLNNKTAEGMKELARTEGILTDPVYTGKAFTGLLEIVKHGEFEGKNVLFVHTGGQASLSAYPSLR</sequence>
<evidence type="ECO:0000313" key="8">
    <source>
        <dbReference type="Proteomes" id="UP000782241"/>
    </source>
</evidence>
<evidence type="ECO:0000313" key="7">
    <source>
        <dbReference type="EMBL" id="KAG5665784.1"/>
    </source>
</evidence>
<dbReference type="InterPro" id="IPR001926">
    <property type="entry name" value="TrpB-like_PALP"/>
</dbReference>
<keyword evidence="8" id="KW-1185">Reference proteome</keyword>
<feature type="modified residue" description="N6-(pyridoxal phosphate)lysine" evidence="5">
    <location>
        <position position="79"/>
    </location>
</feature>
<feature type="domain" description="Tryptophan synthase beta chain-like PALP" evidence="6">
    <location>
        <begin position="41"/>
        <end position="350"/>
    </location>
</feature>
<name>A0A9P7HBY9_9HYPO</name>
<gene>
    <name evidence="7" type="ORF">KAF25_009909</name>
</gene>
<dbReference type="InterPro" id="IPR027278">
    <property type="entry name" value="ACCD_DCysDesulf"/>
</dbReference>
<comment type="cofactor">
    <cofactor evidence="1">
        <name>pyridoxal 5'-phosphate</name>
        <dbReference type="ChEBI" id="CHEBI:597326"/>
    </cofactor>
</comment>
<dbReference type="PIRSF" id="PIRSF006278">
    <property type="entry name" value="ACCD_DCysDesulf"/>
    <property type="match status" value="1"/>
</dbReference>
<feature type="non-terminal residue" evidence="7">
    <location>
        <position position="1"/>
    </location>
</feature>
<comment type="caution">
    <text evidence="7">The sequence shown here is derived from an EMBL/GenBank/DDBJ whole genome shotgun (WGS) entry which is preliminary data.</text>
</comment>
<reference evidence="7" key="1">
    <citation type="submission" date="2021-04" db="EMBL/GenBank/DDBJ databases">
        <title>Draft genome of Fusarium avenaceum strain F156N33, isolated from an atmospheric sample in Virginia.</title>
        <authorList>
            <person name="Yang S."/>
            <person name="Vinatzer B.A."/>
            <person name="Coleman J."/>
        </authorList>
    </citation>
    <scope>NUCLEOTIDE SEQUENCE</scope>
    <source>
        <strain evidence="7">F156N33</strain>
    </source>
</reference>
<organism evidence="7 8">
    <name type="scientific">Fusarium avenaceum</name>
    <dbReference type="NCBI Taxonomy" id="40199"/>
    <lineage>
        <taxon>Eukaryota</taxon>
        <taxon>Fungi</taxon>
        <taxon>Dikarya</taxon>
        <taxon>Ascomycota</taxon>
        <taxon>Pezizomycotina</taxon>
        <taxon>Sordariomycetes</taxon>
        <taxon>Hypocreomycetidae</taxon>
        <taxon>Hypocreales</taxon>
        <taxon>Nectriaceae</taxon>
        <taxon>Fusarium</taxon>
        <taxon>Fusarium tricinctum species complex</taxon>
    </lineage>
</organism>
<dbReference type="SUPFAM" id="SSF53686">
    <property type="entry name" value="Tryptophan synthase beta subunit-like PLP-dependent enzymes"/>
    <property type="match status" value="1"/>
</dbReference>
<evidence type="ECO:0000259" key="6">
    <source>
        <dbReference type="Pfam" id="PF00291"/>
    </source>
</evidence>
<evidence type="ECO:0000256" key="4">
    <source>
        <dbReference type="PIRSR" id="PIRSR006278-1"/>
    </source>
</evidence>
<protein>
    <recommendedName>
        <fullName evidence="6">Tryptophan synthase beta chain-like PALP domain-containing protein</fullName>
    </recommendedName>
</protein>
<evidence type="ECO:0000256" key="3">
    <source>
        <dbReference type="ARBA" id="ARBA00022898"/>
    </source>
</evidence>
<dbReference type="AlphaFoldDB" id="A0A9P7HBY9"/>
<proteinExistence type="inferred from homology"/>
<dbReference type="GO" id="GO:0019148">
    <property type="term" value="F:D-cysteine desulfhydrase activity"/>
    <property type="evidence" value="ECO:0007669"/>
    <property type="project" value="TreeGrafter"/>
</dbReference>
<keyword evidence="3 5" id="KW-0663">Pyridoxal phosphate</keyword>
<evidence type="ECO:0000256" key="2">
    <source>
        <dbReference type="ARBA" id="ARBA00008639"/>
    </source>
</evidence>
<accession>A0A9P7HBY9</accession>
<dbReference type="PANTHER" id="PTHR43780:SF2">
    <property type="entry name" value="1-AMINOCYCLOPROPANE-1-CARBOXYLATE DEAMINASE-RELATED"/>
    <property type="match status" value="1"/>
</dbReference>
<evidence type="ECO:0000256" key="1">
    <source>
        <dbReference type="ARBA" id="ARBA00001933"/>
    </source>
</evidence>
<dbReference type="Gene3D" id="3.40.50.1100">
    <property type="match status" value="2"/>
</dbReference>
<dbReference type="PANTHER" id="PTHR43780">
    <property type="entry name" value="1-AMINOCYCLOPROPANE-1-CARBOXYLATE DEAMINASE-RELATED"/>
    <property type="match status" value="1"/>
</dbReference>
<dbReference type="Proteomes" id="UP000782241">
    <property type="component" value="Unassembled WGS sequence"/>
</dbReference>
<comment type="similarity">
    <text evidence="2">Belongs to the ACC deaminase/D-cysteine desulfhydrase family.</text>
</comment>
<dbReference type="InterPro" id="IPR036052">
    <property type="entry name" value="TrpB-like_PALP_sf"/>
</dbReference>
<dbReference type="Pfam" id="PF00291">
    <property type="entry name" value="PALP"/>
    <property type="match status" value="1"/>
</dbReference>